<evidence type="ECO:0000313" key="3">
    <source>
        <dbReference type="Proteomes" id="UP001165080"/>
    </source>
</evidence>
<keyword evidence="3" id="KW-1185">Reference proteome</keyword>
<organism evidence="2 3">
    <name type="scientific">Pleodorina starrii</name>
    <dbReference type="NCBI Taxonomy" id="330485"/>
    <lineage>
        <taxon>Eukaryota</taxon>
        <taxon>Viridiplantae</taxon>
        <taxon>Chlorophyta</taxon>
        <taxon>core chlorophytes</taxon>
        <taxon>Chlorophyceae</taxon>
        <taxon>CS clade</taxon>
        <taxon>Chlamydomonadales</taxon>
        <taxon>Volvocaceae</taxon>
        <taxon>Pleodorina</taxon>
    </lineage>
</organism>
<dbReference type="AlphaFoldDB" id="A0A9W6BR94"/>
<feature type="compositionally biased region" description="Low complexity" evidence="1">
    <location>
        <begin position="132"/>
        <end position="154"/>
    </location>
</feature>
<feature type="region of interest" description="Disordered" evidence="1">
    <location>
        <begin position="110"/>
        <end position="163"/>
    </location>
</feature>
<dbReference type="Proteomes" id="UP001165080">
    <property type="component" value="Unassembled WGS sequence"/>
</dbReference>
<comment type="caution">
    <text evidence="2">The sequence shown here is derived from an EMBL/GenBank/DDBJ whole genome shotgun (WGS) entry which is preliminary data.</text>
</comment>
<name>A0A9W6BR94_9CHLO</name>
<dbReference type="OrthoDB" id="544831at2759"/>
<accession>A0A9W6BR94</accession>
<evidence type="ECO:0000313" key="2">
    <source>
        <dbReference type="EMBL" id="GLC56754.1"/>
    </source>
</evidence>
<evidence type="ECO:0000256" key="1">
    <source>
        <dbReference type="SAM" id="MobiDB-lite"/>
    </source>
</evidence>
<reference evidence="2 3" key="1">
    <citation type="journal article" date="2023" name="Commun. Biol.">
        <title>Reorganization of the ancestral sex-determining regions during the evolution of trioecy in Pleodorina starrii.</title>
        <authorList>
            <person name="Takahashi K."/>
            <person name="Suzuki S."/>
            <person name="Kawai-Toyooka H."/>
            <person name="Yamamoto K."/>
            <person name="Hamaji T."/>
            <person name="Ootsuki R."/>
            <person name="Yamaguchi H."/>
            <person name="Kawachi M."/>
            <person name="Higashiyama T."/>
            <person name="Nozaki H."/>
        </authorList>
    </citation>
    <scope>NUCLEOTIDE SEQUENCE [LARGE SCALE GENOMIC DNA]</scope>
    <source>
        <strain evidence="2 3">NIES-4479</strain>
    </source>
</reference>
<proteinExistence type="predicted"/>
<protein>
    <submittedName>
        <fullName evidence="2">Uncharacterized protein</fullName>
    </submittedName>
</protein>
<dbReference type="EMBL" id="BRXU01000016">
    <property type="protein sequence ID" value="GLC56754.1"/>
    <property type="molecule type" value="Genomic_DNA"/>
</dbReference>
<sequence length="163" mass="18659">MATHYWRNLESKVVHASFINMLAEPRATMAMACDELINTWVVEARKHGQRPHQIAQWIRRKAGTTICVWRRLQDGSLGCSVPCVLCRQLLQHFDLRVSCVVEGGAWWDGRLDAPDAPASKPTSGQRRRRQFGGEAQAQAQALREPQQQQQQQQQQHREGLPRK</sequence>
<gene>
    <name evidence="2" type="primary">PLEST007343</name>
    <name evidence="2" type="ORF">PLESTB_001142100</name>
</gene>